<reference evidence="14" key="1">
    <citation type="submission" date="2011-08" db="EMBL/GenBank/DDBJ databases">
        <authorList>
            <person name="Rombauts S."/>
        </authorList>
    </citation>
    <scope>NUCLEOTIDE SEQUENCE</scope>
    <source>
        <strain evidence="14">London</strain>
    </source>
</reference>
<dbReference type="OrthoDB" id="10250783at2759"/>
<keyword evidence="11" id="KW-0496">Mitochondrion</keyword>
<dbReference type="InterPro" id="IPR013578">
    <property type="entry name" value="Peptidase_M16C_assoc"/>
</dbReference>
<dbReference type="FunFam" id="3.30.830.10:FF:000011">
    <property type="entry name" value="Presequence protease, mitochondrial"/>
    <property type="match status" value="1"/>
</dbReference>
<dbReference type="KEGG" id="tut:107366534"/>
<keyword evidence="10" id="KW-0482">Metalloprotease</keyword>
<dbReference type="GO" id="GO:0016485">
    <property type="term" value="P:protein processing"/>
    <property type="evidence" value="ECO:0007669"/>
    <property type="project" value="TreeGrafter"/>
</dbReference>
<dbReference type="GO" id="GO:0004222">
    <property type="term" value="F:metalloendopeptidase activity"/>
    <property type="evidence" value="ECO:0007669"/>
    <property type="project" value="TreeGrafter"/>
</dbReference>
<dbReference type="SUPFAM" id="SSF63411">
    <property type="entry name" value="LuxS/MPP-like metallohydrolase"/>
    <property type="match status" value="4"/>
</dbReference>
<protein>
    <recommendedName>
        <fullName evidence="4">Presequence protease, mitochondrial</fullName>
    </recommendedName>
</protein>
<evidence type="ECO:0000313" key="14">
    <source>
        <dbReference type="Proteomes" id="UP000015104"/>
    </source>
</evidence>
<dbReference type="EMBL" id="CAEY01000382">
    <property type="status" value="NOT_ANNOTATED_CDS"/>
    <property type="molecule type" value="Genomic_DNA"/>
</dbReference>
<evidence type="ECO:0000256" key="4">
    <source>
        <dbReference type="ARBA" id="ARBA00020167"/>
    </source>
</evidence>
<dbReference type="Pfam" id="PF22516">
    <property type="entry name" value="PreP_C"/>
    <property type="match status" value="1"/>
</dbReference>
<evidence type="ECO:0000256" key="11">
    <source>
        <dbReference type="ARBA" id="ARBA00023128"/>
    </source>
</evidence>
<evidence type="ECO:0000256" key="10">
    <source>
        <dbReference type="ARBA" id="ARBA00023049"/>
    </source>
</evidence>
<dbReference type="InterPro" id="IPR011765">
    <property type="entry name" value="Pept_M16_N"/>
</dbReference>
<dbReference type="GO" id="GO:0005759">
    <property type="term" value="C:mitochondrial matrix"/>
    <property type="evidence" value="ECO:0007669"/>
    <property type="project" value="TreeGrafter"/>
</dbReference>
<evidence type="ECO:0000256" key="2">
    <source>
        <dbReference type="ARBA" id="ARBA00004173"/>
    </source>
</evidence>
<keyword evidence="9" id="KW-0809">Transit peptide</keyword>
<dbReference type="SMART" id="SM01264">
    <property type="entry name" value="M16C_associated"/>
    <property type="match status" value="1"/>
</dbReference>
<evidence type="ECO:0000256" key="1">
    <source>
        <dbReference type="ARBA" id="ARBA00001947"/>
    </source>
</evidence>
<organism evidence="13 14">
    <name type="scientific">Tetranychus urticae</name>
    <name type="common">Two-spotted spider mite</name>
    <dbReference type="NCBI Taxonomy" id="32264"/>
    <lineage>
        <taxon>Eukaryota</taxon>
        <taxon>Metazoa</taxon>
        <taxon>Ecdysozoa</taxon>
        <taxon>Arthropoda</taxon>
        <taxon>Chelicerata</taxon>
        <taxon>Arachnida</taxon>
        <taxon>Acari</taxon>
        <taxon>Acariformes</taxon>
        <taxon>Trombidiformes</taxon>
        <taxon>Prostigmata</taxon>
        <taxon>Eleutherengona</taxon>
        <taxon>Raphignathae</taxon>
        <taxon>Tetranychoidea</taxon>
        <taxon>Tetranychidae</taxon>
        <taxon>Tetranychus</taxon>
    </lineage>
</organism>
<proteinExistence type="inferred from homology"/>
<evidence type="ECO:0000256" key="3">
    <source>
        <dbReference type="ARBA" id="ARBA00007575"/>
    </source>
</evidence>
<dbReference type="PANTHER" id="PTHR43016">
    <property type="entry name" value="PRESEQUENCE PROTEASE"/>
    <property type="match status" value="1"/>
</dbReference>
<keyword evidence="14" id="KW-1185">Reference proteome</keyword>
<dbReference type="InterPro" id="IPR055130">
    <property type="entry name" value="PreP_C"/>
</dbReference>
<name>T1KQW5_TETUR</name>
<dbReference type="PANTHER" id="PTHR43016:SF13">
    <property type="entry name" value="PRESEQUENCE PROTEASE, MITOCHONDRIAL"/>
    <property type="match status" value="1"/>
</dbReference>
<dbReference type="OMA" id="NYLYYIR"/>
<feature type="domain" description="Peptidase M16C associated" evidence="12">
    <location>
        <begin position="509"/>
        <end position="759"/>
    </location>
</feature>
<dbReference type="InterPro" id="IPR011249">
    <property type="entry name" value="Metalloenz_LuxS/M16"/>
</dbReference>
<dbReference type="EnsemblMetazoa" id="tetur18g01400.1">
    <property type="protein sequence ID" value="tetur18g01400.1"/>
    <property type="gene ID" value="tetur18g01400"/>
</dbReference>
<evidence type="ECO:0000313" key="13">
    <source>
        <dbReference type="EnsemblMetazoa" id="tetur18g01400.1"/>
    </source>
</evidence>
<dbReference type="FunFam" id="3.30.830.10:FF:000013">
    <property type="entry name" value="Mitochondrial presequence protease"/>
    <property type="match status" value="1"/>
</dbReference>
<keyword evidence="8" id="KW-0862">Zinc</keyword>
<dbReference type="Proteomes" id="UP000015104">
    <property type="component" value="Unassembled WGS sequence"/>
</dbReference>
<gene>
    <name evidence="13" type="primary">107366534</name>
</gene>
<evidence type="ECO:0000256" key="5">
    <source>
        <dbReference type="ARBA" id="ARBA00022670"/>
    </source>
</evidence>
<evidence type="ECO:0000256" key="6">
    <source>
        <dbReference type="ARBA" id="ARBA00022723"/>
    </source>
</evidence>
<dbReference type="eggNOG" id="KOG2019">
    <property type="taxonomic scope" value="Eukaryota"/>
</dbReference>
<evidence type="ECO:0000256" key="7">
    <source>
        <dbReference type="ARBA" id="ARBA00022801"/>
    </source>
</evidence>
<dbReference type="FunFam" id="3.30.830.10:FF:000009">
    <property type="entry name" value="Presequence protease, mitochondrial"/>
    <property type="match status" value="1"/>
</dbReference>
<evidence type="ECO:0000256" key="8">
    <source>
        <dbReference type="ARBA" id="ARBA00022833"/>
    </source>
</evidence>
<keyword evidence="5" id="KW-0645">Protease</keyword>
<evidence type="ECO:0000256" key="9">
    <source>
        <dbReference type="ARBA" id="ARBA00022946"/>
    </source>
</evidence>
<comment type="similarity">
    <text evidence="3">Belongs to the peptidase M16 family. PreP subfamily.</text>
</comment>
<dbReference type="AlphaFoldDB" id="T1KQW5"/>
<keyword evidence="7" id="KW-0378">Hydrolase</keyword>
<evidence type="ECO:0000259" key="12">
    <source>
        <dbReference type="SMART" id="SM01264"/>
    </source>
</evidence>
<sequence length="1024" mass="116828">MFKLIQFQRTCGCKNTLFTLSGLIKQRIAMISTGPSGAMASFKAGHKLHGYTLERIEDVPELLAKAYFLIHDKTKAQHLHLWREDNNNLLGIAFRTTPSDNTGVPHVLEHLTTMGSLNYPCREIFMKMTSRSLSTYMNAFTGPDYTCYPFSTTNPKDMENLSRVYLDFVFNPTLKEIDFRQEAWRLEHAEITDKESPLKFKGVVLNEMKGVHSNNSTLYYRSILQAVFPDVVYQYDFGGNPLDIPRLSHEEMKNFYKKYYHPSNSRFFTYGDLPLENHLKLIDEMILSKLNHDPQIRMISKVLDQKAWESPKEIVTKCRPDPMAPFPDKQTTASLSYLLCGIDNNYESFVLSIIGNLLTTGQNAPFYESLIRSNLGMDFASGTGYWDFTKQTLFSVGLQGIHANDCQKVKEIILQTFEKVAKEGFPQERIDALLHSIELSLKHQPADFGLRLLMAIQATWNHDGDPIGVLRINDNIERFKKELSDNPNFLKEKVRKYFIENTHNLYFIMTASEDYLTEYTAKENALLSEKTDKLTPEEKEKIYQQGIELRDYVDNNMDASCLPCLDVNGDISRKMVTTNLNHSQIASIPVQISPQPTNTVVYFRSFIHLAESDLPKDLKPYWPIFCELITKLGAGSRDHKQMDQEIKMRTGGLVARSHLRENIANLDEYQTGVLFYSHCLERNLEFMLNLWSDIMNHLRYDEDEHLSQIIKMMASEGTENLAHGGHSFAMIRAASTLKSSGSFREICSGLSHIVFLKKLAEKNDINDLREKLITLGKLVFRKESMKIAINAEPSTIDNSLTHFEHFLNQLPSGGSPGINKPGESEYPIEKDFKKEHFVFPFNTNFVAKSILTVPYDHPDHAKLRIMAALLTSKYVREEIREKGGAYGAGASINQGGILSYYSYRDPNVVRTVKVFDESLAWINSSDSFNQQSLDEAKLSVFQSVDKPITPGSQGTRQFLDGISDEIFHNYRLRLLDVTLDDVKKVAHQYLGAEVPHRYAVVGPKNDELSEDNGWKVITDSDSIL</sequence>
<accession>T1KQW5</accession>
<dbReference type="STRING" id="32264.T1KQW5"/>
<comment type="subcellular location">
    <subcellularLocation>
        <location evidence="2">Mitochondrion</location>
    </subcellularLocation>
</comment>
<comment type="cofactor">
    <cofactor evidence="1">
        <name>Zn(2+)</name>
        <dbReference type="ChEBI" id="CHEBI:29105"/>
    </cofactor>
</comment>
<reference evidence="13" key="2">
    <citation type="submission" date="2015-06" db="UniProtKB">
        <authorList>
            <consortium name="EnsemblMetazoa"/>
        </authorList>
    </citation>
    <scope>IDENTIFICATION</scope>
</reference>
<dbReference type="Pfam" id="PF05193">
    <property type="entry name" value="Peptidase_M16_C"/>
    <property type="match status" value="1"/>
</dbReference>
<dbReference type="Pfam" id="PF00675">
    <property type="entry name" value="Peptidase_M16"/>
    <property type="match status" value="1"/>
</dbReference>
<dbReference type="Gene3D" id="3.30.830.10">
    <property type="entry name" value="Metalloenzyme, LuxS/M16 peptidase-like"/>
    <property type="match status" value="4"/>
</dbReference>
<dbReference type="GO" id="GO:0046872">
    <property type="term" value="F:metal ion binding"/>
    <property type="evidence" value="ECO:0007669"/>
    <property type="project" value="UniProtKB-KW"/>
</dbReference>
<dbReference type="HOGENOM" id="CLU_009165_1_0_1"/>
<keyword evidence="6" id="KW-0479">Metal-binding</keyword>
<dbReference type="Pfam" id="PF08367">
    <property type="entry name" value="M16C_assoc"/>
    <property type="match status" value="1"/>
</dbReference>
<dbReference type="InterPro" id="IPR007863">
    <property type="entry name" value="Peptidase_M16_C"/>
</dbReference>